<feature type="region of interest" description="Disordered" evidence="1">
    <location>
        <begin position="51"/>
        <end position="124"/>
    </location>
</feature>
<dbReference type="EMBL" id="KE361644">
    <property type="protein sequence ID" value="EPQ26623.1"/>
    <property type="molecule type" value="Genomic_DNA"/>
</dbReference>
<gene>
    <name evidence="2" type="ORF">PFL1_05944</name>
</gene>
<proteinExistence type="predicted"/>
<name>A0A061H2H5_9BASI</name>
<feature type="region of interest" description="Disordered" evidence="1">
    <location>
        <begin position="217"/>
        <end position="257"/>
    </location>
</feature>
<protein>
    <submittedName>
        <fullName evidence="2">Uncharacterized protein</fullName>
    </submittedName>
</protein>
<evidence type="ECO:0000313" key="2">
    <source>
        <dbReference type="EMBL" id="EPQ26623.1"/>
    </source>
</evidence>
<reference evidence="2 3" key="1">
    <citation type="journal article" date="2013" name="Plant Cell">
        <title>The transition from a phytopathogenic smut ancestor to an anamorphic biocontrol agent deciphered by comparative whole-genome analysis.</title>
        <authorList>
            <person name="Lefebvre F."/>
            <person name="Joly D.L."/>
            <person name="Labbe C."/>
            <person name="Teichmann B."/>
            <person name="Linning R."/>
            <person name="Belzile F."/>
            <person name="Bakkeren G."/>
            <person name="Belanger R.R."/>
        </authorList>
    </citation>
    <scope>NUCLEOTIDE SEQUENCE [LARGE SCALE GENOMIC DNA]</scope>
    <source>
        <strain evidence="2 3">PF-1</strain>
    </source>
</reference>
<evidence type="ECO:0000256" key="1">
    <source>
        <dbReference type="SAM" id="MobiDB-lite"/>
    </source>
</evidence>
<accession>A0A061H2H5</accession>
<sequence>MRTLLRRGLLARLAMAAVAGVTVVFLATSGPQPAAAAPTWPLMDELGAALGRFRPGTPQVDRDTASNLAHPPPPAAQQLQQQHAPSDPYSFALDSPQQPRGSDPWYHSIGFSAGAHPGPRDETVPLDHLDAYAELGSHPWLVPHVSAGAASPRYYSPDAWHTTPPSSPHHNSEAHRDAAVQHPEAVDWSRDLPSSPFQWPGTTQVEMQQAMHADMDAPLHSQHSPQWAHADVAGSAPPEHGPARPVEASRAAQASLDAEQDRLQEQGVYLLEHGVSRTSKRYRTGMAGLELQHWLEQVYSVRNRLAASPRWKGYDVKVVADSRSPGNLLRDTSVSAKLRGQGSPSPGAFADVLDPLNDFQIGQHQIVVIGHTWKPAGADLAKVRYSVMAIPRASWEGSIALGKLVLTKTAA</sequence>
<feature type="compositionally biased region" description="Basic and acidic residues" evidence="1">
    <location>
        <begin position="170"/>
        <end position="185"/>
    </location>
</feature>
<dbReference type="HOGENOM" id="CLU_783314_0_0_1"/>
<dbReference type="Proteomes" id="UP000053664">
    <property type="component" value="Unassembled WGS sequence"/>
</dbReference>
<dbReference type="RefSeq" id="XP_007881670.1">
    <property type="nucleotide sequence ID" value="XM_007883479.1"/>
</dbReference>
<dbReference type="KEGG" id="pfp:PFL1_05944"/>
<dbReference type="AlphaFoldDB" id="A0A061H2H5"/>
<dbReference type="GeneID" id="19320026"/>
<dbReference type="PROSITE" id="PS51318">
    <property type="entry name" value="TAT"/>
    <property type="match status" value="1"/>
</dbReference>
<feature type="region of interest" description="Disordered" evidence="1">
    <location>
        <begin position="159"/>
        <end position="185"/>
    </location>
</feature>
<organism evidence="2 3">
    <name type="scientific">Pseudozyma flocculosa PF-1</name>
    <dbReference type="NCBI Taxonomy" id="1277687"/>
    <lineage>
        <taxon>Eukaryota</taxon>
        <taxon>Fungi</taxon>
        <taxon>Dikarya</taxon>
        <taxon>Basidiomycota</taxon>
        <taxon>Ustilaginomycotina</taxon>
        <taxon>Ustilaginomycetes</taxon>
        <taxon>Ustilaginales</taxon>
        <taxon>Ustilaginaceae</taxon>
        <taxon>Pseudozyma</taxon>
    </lineage>
</organism>
<feature type="compositionally biased region" description="Low complexity" evidence="1">
    <location>
        <begin position="76"/>
        <end position="85"/>
    </location>
</feature>
<dbReference type="InterPro" id="IPR006311">
    <property type="entry name" value="TAT_signal"/>
</dbReference>
<evidence type="ECO:0000313" key="3">
    <source>
        <dbReference type="Proteomes" id="UP000053664"/>
    </source>
</evidence>